<dbReference type="Proteomes" id="UP000318582">
    <property type="component" value="Unassembled WGS sequence"/>
</dbReference>
<gene>
    <name evidence="6" type="ORF">PhCBS80983_g00008</name>
</gene>
<name>A0A507EHB8_9FUNG</name>
<keyword evidence="7" id="KW-1185">Reference proteome</keyword>
<evidence type="ECO:0000313" key="6">
    <source>
        <dbReference type="EMBL" id="TPX62817.1"/>
    </source>
</evidence>
<dbReference type="InterPro" id="IPR035979">
    <property type="entry name" value="RBD_domain_sf"/>
</dbReference>
<feature type="domain" description="HTH La-type RNA-binding" evidence="4">
    <location>
        <begin position="10"/>
        <end position="107"/>
    </location>
</feature>
<dbReference type="EMBL" id="QEAQ01000001">
    <property type="protein sequence ID" value="TPX62817.1"/>
    <property type="molecule type" value="Genomic_DNA"/>
</dbReference>
<dbReference type="Gene3D" id="3.30.70.330">
    <property type="match status" value="2"/>
</dbReference>
<dbReference type="InterPro" id="IPR036388">
    <property type="entry name" value="WH-like_DNA-bd_sf"/>
</dbReference>
<proteinExistence type="predicted"/>
<organism evidence="6 7">
    <name type="scientific">Powellomyces hirtus</name>
    <dbReference type="NCBI Taxonomy" id="109895"/>
    <lineage>
        <taxon>Eukaryota</taxon>
        <taxon>Fungi</taxon>
        <taxon>Fungi incertae sedis</taxon>
        <taxon>Chytridiomycota</taxon>
        <taxon>Chytridiomycota incertae sedis</taxon>
        <taxon>Chytridiomycetes</taxon>
        <taxon>Spizellomycetales</taxon>
        <taxon>Powellomycetaceae</taxon>
        <taxon>Powellomyces</taxon>
    </lineage>
</organism>
<dbReference type="GO" id="GO:1990904">
    <property type="term" value="C:ribonucleoprotein complex"/>
    <property type="evidence" value="ECO:0007669"/>
    <property type="project" value="UniProtKB-UniRule"/>
</dbReference>
<protein>
    <submittedName>
        <fullName evidence="6">Uncharacterized protein</fullName>
    </submittedName>
</protein>
<dbReference type="InterPro" id="IPR014886">
    <property type="entry name" value="La_xRRM"/>
</dbReference>
<dbReference type="Gene3D" id="1.10.10.10">
    <property type="entry name" value="Winged helix-like DNA-binding domain superfamily/Winged helix DNA-binding domain"/>
    <property type="match status" value="1"/>
</dbReference>
<feature type="compositionally biased region" description="Polar residues" evidence="3">
    <location>
        <begin position="364"/>
        <end position="374"/>
    </location>
</feature>
<feature type="region of interest" description="Disordered" evidence="3">
    <location>
        <begin position="315"/>
        <end position="405"/>
    </location>
</feature>
<dbReference type="SUPFAM" id="SSF54928">
    <property type="entry name" value="RNA-binding domain, RBD"/>
    <property type="match status" value="1"/>
</dbReference>
<evidence type="ECO:0000256" key="2">
    <source>
        <dbReference type="PROSITE-ProRule" id="PRU00332"/>
    </source>
</evidence>
<accession>A0A507EHB8</accession>
<dbReference type="SMART" id="SM00715">
    <property type="entry name" value="LA"/>
    <property type="match status" value="1"/>
</dbReference>
<feature type="compositionally biased region" description="Low complexity" evidence="3">
    <location>
        <begin position="354"/>
        <end position="363"/>
    </location>
</feature>
<dbReference type="AlphaFoldDB" id="A0A507EHB8"/>
<dbReference type="PROSITE" id="PS51939">
    <property type="entry name" value="XRRM"/>
    <property type="match status" value="1"/>
</dbReference>
<comment type="caution">
    <text evidence="6">The sequence shown here is derived from an EMBL/GenBank/DDBJ whole genome shotgun (WGS) entry which is preliminary data.</text>
</comment>
<evidence type="ECO:0000313" key="7">
    <source>
        <dbReference type="Proteomes" id="UP000318582"/>
    </source>
</evidence>
<dbReference type="PROSITE" id="PS50961">
    <property type="entry name" value="HTH_LA"/>
    <property type="match status" value="1"/>
</dbReference>
<dbReference type="CDD" id="cd00590">
    <property type="entry name" value="RRM_SF"/>
    <property type="match status" value="1"/>
</dbReference>
<dbReference type="Pfam" id="PF08777">
    <property type="entry name" value="RRM_3"/>
    <property type="match status" value="1"/>
</dbReference>
<evidence type="ECO:0000256" key="1">
    <source>
        <dbReference type="ARBA" id="ARBA00022884"/>
    </source>
</evidence>
<dbReference type="InterPro" id="IPR012677">
    <property type="entry name" value="Nucleotide-bd_a/b_plait_sf"/>
</dbReference>
<dbReference type="STRING" id="109895.A0A507EHB8"/>
<feature type="compositionally biased region" description="Basic residues" evidence="3">
    <location>
        <begin position="335"/>
        <end position="344"/>
    </location>
</feature>
<dbReference type="GO" id="GO:0003723">
    <property type="term" value="F:RNA binding"/>
    <property type="evidence" value="ECO:0007669"/>
    <property type="project" value="UniProtKB-UniRule"/>
</dbReference>
<dbReference type="InterPro" id="IPR006630">
    <property type="entry name" value="La_HTH"/>
</dbReference>
<sequence>MSVTDSLSLQQPSAARRKAILDVLFTYFSNTGITGTVANIPKAQFTEEDWVTGWTPLAALSTFKRLAALTKNPLEIASVAVQLAPAVFEVSADGLKIRRRMPFDAKQVAHLSALESLARNLVKATGFAPSTTTVEVASFFAQYGNLANVTTVPGEGHAFHVDFTDPHDMIKVLAQTHTYEDSPIHVQGCSKPQFVATPADATHAKQASSTLEAHAGVQLYPRNRIVRFTLQDPAVANVEIKAKLAHFATIHSVDLPKGAVHGHVRLKTGVAKQLLDVVARNGGIQVNGDPVELTLLSGEEERLYWEVIREKEKAAPLPTQTPIQPPAQDANARRANARHQRRKDRAPYARSKKATANNNNNKTQSHVASTSNSKVKVDDLENLFSNWTVAPDTTTPATPTPDPME</sequence>
<evidence type="ECO:0000256" key="3">
    <source>
        <dbReference type="SAM" id="MobiDB-lite"/>
    </source>
</evidence>
<feature type="domain" description="XRRM" evidence="5">
    <location>
        <begin position="219"/>
        <end position="353"/>
    </location>
</feature>
<evidence type="ECO:0000259" key="4">
    <source>
        <dbReference type="PROSITE" id="PS50961"/>
    </source>
</evidence>
<evidence type="ECO:0000259" key="5">
    <source>
        <dbReference type="PROSITE" id="PS51939"/>
    </source>
</evidence>
<reference evidence="6 7" key="1">
    <citation type="journal article" date="2019" name="Sci. Rep.">
        <title>Comparative genomics of chytrid fungi reveal insights into the obligate biotrophic and pathogenic lifestyle of Synchytrium endobioticum.</title>
        <authorList>
            <person name="van de Vossenberg B.T.L.H."/>
            <person name="Warris S."/>
            <person name="Nguyen H.D.T."/>
            <person name="van Gent-Pelzer M.P.E."/>
            <person name="Joly D.L."/>
            <person name="van de Geest H.C."/>
            <person name="Bonants P.J.M."/>
            <person name="Smith D.S."/>
            <person name="Levesque C.A."/>
            <person name="van der Lee T.A.J."/>
        </authorList>
    </citation>
    <scope>NUCLEOTIDE SEQUENCE [LARGE SCALE GENOMIC DNA]</scope>
    <source>
        <strain evidence="6 7">CBS 809.83</strain>
    </source>
</reference>
<keyword evidence="1 2" id="KW-0694">RNA-binding</keyword>